<dbReference type="PANTHER" id="PTHR43591:SF24">
    <property type="entry name" value="2-METHOXY-6-POLYPRENYL-1,4-BENZOQUINOL METHYLASE, MITOCHONDRIAL"/>
    <property type="match status" value="1"/>
</dbReference>
<gene>
    <name evidence="3" type="ORF">PoMZ_07650</name>
</gene>
<evidence type="ECO:0000313" key="3">
    <source>
        <dbReference type="EMBL" id="QBZ60708.1"/>
    </source>
</evidence>
<organism evidence="3 4">
    <name type="scientific">Pyricularia oryzae</name>
    <name type="common">Rice blast fungus</name>
    <name type="synonym">Magnaporthe oryzae</name>
    <dbReference type="NCBI Taxonomy" id="318829"/>
    <lineage>
        <taxon>Eukaryota</taxon>
        <taxon>Fungi</taxon>
        <taxon>Dikarya</taxon>
        <taxon>Ascomycota</taxon>
        <taxon>Pezizomycotina</taxon>
        <taxon>Sordariomycetes</taxon>
        <taxon>Sordariomycetidae</taxon>
        <taxon>Magnaporthales</taxon>
        <taxon>Pyriculariaceae</taxon>
        <taxon>Pyricularia</taxon>
    </lineage>
</organism>
<dbReference type="PANTHER" id="PTHR43591">
    <property type="entry name" value="METHYLTRANSFERASE"/>
    <property type="match status" value="1"/>
</dbReference>
<proteinExistence type="inferred from homology"/>
<evidence type="ECO:0000313" key="4">
    <source>
        <dbReference type="Proteomes" id="UP000294847"/>
    </source>
</evidence>
<name>A0A4V1C6Q5_PYROR</name>
<protein>
    <recommendedName>
        <fullName evidence="2">Methyltransferase type 11 domain-containing protein</fullName>
    </recommendedName>
</protein>
<evidence type="ECO:0000259" key="2">
    <source>
        <dbReference type="Pfam" id="PF08241"/>
    </source>
</evidence>
<dbReference type="Gene3D" id="3.40.50.150">
    <property type="entry name" value="Vaccinia Virus protein VP39"/>
    <property type="match status" value="1"/>
</dbReference>
<dbReference type="GO" id="GO:0008757">
    <property type="term" value="F:S-adenosylmethionine-dependent methyltransferase activity"/>
    <property type="evidence" value="ECO:0007669"/>
    <property type="project" value="InterPro"/>
</dbReference>
<dbReference type="InterPro" id="IPR013216">
    <property type="entry name" value="Methyltransf_11"/>
</dbReference>
<dbReference type="InterPro" id="IPR029063">
    <property type="entry name" value="SAM-dependent_MTases_sf"/>
</dbReference>
<sequence length="258" mass="27624">MSLESSYNTRRAHIQAHYLLPYLRPHHSVLDVGSGSGSITRDLASICKDGQTIGIDISPAMVKFAQETQARHDDGGGAGAAPRNLSFRVGDAQDLSAFGDGSFDVVHAHTCCTHVADPVRALREFRRVLKPGGVAALRDPLDIVREVKWTPHVPGLELHAVYAAALLEARGGHPRAGSMLEAWAREAGFARVVCAVGEERSAEALQVVGRGIGVDDALAEGILTVEELARLRAAYEVWAGTEGRDKIGLCAEVLCFKD</sequence>
<feature type="domain" description="Methyltransferase type 11" evidence="2">
    <location>
        <begin position="30"/>
        <end position="136"/>
    </location>
</feature>
<dbReference type="Proteomes" id="UP000294847">
    <property type="component" value="Chromosome 4"/>
</dbReference>
<dbReference type="EMBL" id="CP034207">
    <property type="protein sequence ID" value="QBZ60708.1"/>
    <property type="molecule type" value="Genomic_DNA"/>
</dbReference>
<accession>A0A4V1C6Q5</accession>
<dbReference type="AlphaFoldDB" id="A0A4V1C6Q5"/>
<evidence type="ECO:0000256" key="1">
    <source>
        <dbReference type="ARBA" id="ARBA00038158"/>
    </source>
</evidence>
<reference evidence="3 4" key="1">
    <citation type="journal article" date="2019" name="Mol. Biol. Evol.">
        <title>Blast fungal genomes show frequent chromosomal changes, gene gains and losses, and effector gene turnover.</title>
        <authorList>
            <person name="Gomez Luciano L.B."/>
            <person name="Jason Tsai I."/>
            <person name="Chuma I."/>
            <person name="Tosa Y."/>
            <person name="Chen Y.H."/>
            <person name="Li J.Y."/>
            <person name="Li M.Y."/>
            <person name="Jade Lu M.Y."/>
            <person name="Nakayashiki H."/>
            <person name="Li W.H."/>
        </authorList>
    </citation>
    <scope>NUCLEOTIDE SEQUENCE [LARGE SCALE GENOMIC DNA]</scope>
    <source>
        <strain evidence="3">MZ5-1-6</strain>
    </source>
</reference>
<dbReference type="SUPFAM" id="SSF53335">
    <property type="entry name" value="S-adenosyl-L-methionine-dependent methyltransferases"/>
    <property type="match status" value="1"/>
</dbReference>
<dbReference type="Pfam" id="PF08241">
    <property type="entry name" value="Methyltransf_11"/>
    <property type="match status" value="1"/>
</dbReference>
<comment type="similarity">
    <text evidence="1">Belongs to the methyltransferase superfamily. LaeA methyltransferase family.</text>
</comment>
<dbReference type="CDD" id="cd02440">
    <property type="entry name" value="AdoMet_MTases"/>
    <property type="match status" value="1"/>
</dbReference>